<organism evidence="2 3">
    <name type="scientific">Sphingopyxis italica</name>
    <dbReference type="NCBI Taxonomy" id="1129133"/>
    <lineage>
        <taxon>Bacteria</taxon>
        <taxon>Pseudomonadati</taxon>
        <taxon>Pseudomonadota</taxon>
        <taxon>Alphaproteobacteria</taxon>
        <taxon>Sphingomonadales</taxon>
        <taxon>Sphingomonadaceae</taxon>
        <taxon>Sphingopyxis</taxon>
    </lineage>
</organism>
<keyword evidence="3" id="KW-1185">Reference proteome</keyword>
<name>A0A7X6BAX1_9SPHN</name>
<protein>
    <recommendedName>
        <fullName evidence="1">DNA mimic protein DMP19 C-terminal domain-containing protein</fullName>
    </recommendedName>
</protein>
<dbReference type="Pfam" id="PF14300">
    <property type="entry name" value="DMP19"/>
    <property type="match status" value="1"/>
</dbReference>
<proteinExistence type="predicted"/>
<sequence>MVEGRIETFIVSPSEANEPEHQSLCLWIGCYVDYALGESQGGYKTEELPPYAGHFYDLWTYHGEYKNGGHAQYAGNIPDPAAWARASQLLDHMGLFQYQQLLDDFIAFATLNEDMIEELTRSGQELEAIRSFYPFDDRFDALEKESGALHSHLHDWLLQQPWLTVDPALEPLTFNRLKQRVPPHPEQAKRYAANIRRRTAEMHGETIASFLRLRERFGRWGSR</sequence>
<feature type="domain" description="DNA mimic protein DMP19 C-terminal" evidence="1">
    <location>
        <begin position="46"/>
        <end position="157"/>
    </location>
</feature>
<dbReference type="InterPro" id="IPR025402">
    <property type="entry name" value="DMP19_C"/>
</dbReference>
<comment type="caution">
    <text evidence="2">The sequence shown here is derived from an EMBL/GenBank/DDBJ whole genome shotgun (WGS) entry which is preliminary data.</text>
</comment>
<gene>
    <name evidence="2" type="ORF">GGR90_003743</name>
</gene>
<accession>A0A7X6BAX1</accession>
<evidence type="ECO:0000259" key="1">
    <source>
        <dbReference type="Pfam" id="PF14300"/>
    </source>
</evidence>
<dbReference type="RefSeq" id="WP_167922888.1">
    <property type="nucleotide sequence ID" value="NZ_JAATIT010000007.1"/>
</dbReference>
<dbReference type="Gene3D" id="1.20.1420.60">
    <property type="match status" value="1"/>
</dbReference>
<dbReference type="Proteomes" id="UP000535078">
    <property type="component" value="Unassembled WGS sequence"/>
</dbReference>
<evidence type="ECO:0000313" key="2">
    <source>
        <dbReference type="EMBL" id="NJB91531.1"/>
    </source>
</evidence>
<dbReference type="AlphaFoldDB" id="A0A7X6BAX1"/>
<dbReference type="EMBL" id="JAATIT010000007">
    <property type="protein sequence ID" value="NJB91531.1"/>
    <property type="molecule type" value="Genomic_DNA"/>
</dbReference>
<reference evidence="2 3" key="1">
    <citation type="submission" date="2020-03" db="EMBL/GenBank/DDBJ databases">
        <title>Genomic Encyclopedia of Type Strains, Phase IV (KMG-IV): sequencing the most valuable type-strain genomes for metagenomic binning, comparative biology and taxonomic classification.</title>
        <authorList>
            <person name="Goeker M."/>
        </authorList>
    </citation>
    <scope>NUCLEOTIDE SEQUENCE [LARGE SCALE GENOMIC DNA]</scope>
    <source>
        <strain evidence="2 3">DSM 25229</strain>
    </source>
</reference>
<evidence type="ECO:0000313" key="3">
    <source>
        <dbReference type="Proteomes" id="UP000535078"/>
    </source>
</evidence>